<dbReference type="Gene3D" id="1.10.10.10">
    <property type="entry name" value="Winged helix-like DNA-binding domain superfamily/Winged helix DNA-binding domain"/>
    <property type="match status" value="1"/>
</dbReference>
<dbReference type="EMBL" id="CP000851">
    <property type="protein sequence ID" value="ABV86879.1"/>
    <property type="molecule type" value="Genomic_DNA"/>
</dbReference>
<dbReference type="Proteomes" id="UP000002608">
    <property type="component" value="Chromosome"/>
</dbReference>
<dbReference type="KEGG" id="spl:Spea_1554"/>
<protein>
    <submittedName>
        <fullName evidence="2">Regulatory protein MarR</fullName>
    </submittedName>
</protein>
<name>A8H2U2_SHEPA</name>
<dbReference type="HOGENOM" id="CLU_146114_0_0_6"/>
<keyword evidence="3" id="KW-1185">Reference proteome</keyword>
<evidence type="ECO:0000313" key="2">
    <source>
        <dbReference type="EMBL" id="ABV86879.1"/>
    </source>
</evidence>
<gene>
    <name evidence="2" type="ordered locus">Spea_1554</name>
</gene>
<dbReference type="STRING" id="398579.Spea_1554"/>
<dbReference type="GO" id="GO:0006950">
    <property type="term" value="P:response to stress"/>
    <property type="evidence" value="ECO:0007669"/>
    <property type="project" value="TreeGrafter"/>
</dbReference>
<dbReference type="InterPro" id="IPR039422">
    <property type="entry name" value="MarR/SlyA-like"/>
</dbReference>
<evidence type="ECO:0000259" key="1">
    <source>
        <dbReference type="PROSITE" id="PS50995"/>
    </source>
</evidence>
<dbReference type="PANTHER" id="PTHR33164">
    <property type="entry name" value="TRANSCRIPTIONAL REGULATOR, MARR FAMILY"/>
    <property type="match status" value="1"/>
</dbReference>
<reference evidence="2 3" key="1">
    <citation type="submission" date="2007-10" db="EMBL/GenBank/DDBJ databases">
        <title>Complete sequence of Shewanella pealeana ATCC 700345.</title>
        <authorList>
            <consortium name="US DOE Joint Genome Institute"/>
            <person name="Copeland A."/>
            <person name="Lucas S."/>
            <person name="Lapidus A."/>
            <person name="Barry K."/>
            <person name="Glavina del Rio T."/>
            <person name="Dalin E."/>
            <person name="Tice H."/>
            <person name="Pitluck S."/>
            <person name="Chertkov O."/>
            <person name="Brettin T."/>
            <person name="Bruce D."/>
            <person name="Detter J.C."/>
            <person name="Han C."/>
            <person name="Schmutz J."/>
            <person name="Larimer F."/>
            <person name="Land M."/>
            <person name="Hauser L."/>
            <person name="Kyrpides N."/>
            <person name="Kim E."/>
            <person name="Zhao J.-S.Z."/>
            <person name="Manno D."/>
            <person name="Hawari J."/>
            <person name="Richardson P."/>
        </authorList>
    </citation>
    <scope>NUCLEOTIDE SEQUENCE [LARGE SCALE GENOMIC DNA]</scope>
    <source>
        <strain evidence="3">ATCC 700345 / ANG-SQ1</strain>
    </source>
</reference>
<dbReference type="PROSITE" id="PS50995">
    <property type="entry name" value="HTH_MARR_2"/>
    <property type="match status" value="1"/>
</dbReference>
<accession>A8H2U2</accession>
<dbReference type="InterPro" id="IPR000835">
    <property type="entry name" value="HTH_MarR-typ"/>
</dbReference>
<dbReference type="SMART" id="SM00347">
    <property type="entry name" value="HTH_MARR"/>
    <property type="match status" value="1"/>
</dbReference>
<feature type="domain" description="HTH marR-type" evidence="1">
    <location>
        <begin position="12"/>
        <end position="145"/>
    </location>
</feature>
<proteinExistence type="predicted"/>
<dbReference type="PANTHER" id="PTHR33164:SF43">
    <property type="entry name" value="HTH-TYPE TRANSCRIPTIONAL REPRESSOR YETL"/>
    <property type="match status" value="1"/>
</dbReference>
<evidence type="ECO:0000313" key="3">
    <source>
        <dbReference type="Proteomes" id="UP000002608"/>
    </source>
</evidence>
<dbReference type="AlphaFoldDB" id="A8H2U2"/>
<dbReference type="eggNOG" id="COG1846">
    <property type="taxonomic scope" value="Bacteria"/>
</dbReference>
<dbReference type="GO" id="GO:0003700">
    <property type="term" value="F:DNA-binding transcription factor activity"/>
    <property type="evidence" value="ECO:0007669"/>
    <property type="project" value="InterPro"/>
</dbReference>
<dbReference type="InterPro" id="IPR036388">
    <property type="entry name" value="WH-like_DNA-bd_sf"/>
</dbReference>
<dbReference type="InterPro" id="IPR036390">
    <property type="entry name" value="WH_DNA-bd_sf"/>
</dbReference>
<dbReference type="RefSeq" id="WP_012154803.1">
    <property type="nucleotide sequence ID" value="NC_009901.1"/>
</dbReference>
<organism evidence="2 3">
    <name type="scientific">Shewanella pealeana (strain ATCC 700345 / ANG-SQ1)</name>
    <dbReference type="NCBI Taxonomy" id="398579"/>
    <lineage>
        <taxon>Bacteria</taxon>
        <taxon>Pseudomonadati</taxon>
        <taxon>Pseudomonadota</taxon>
        <taxon>Gammaproteobacteria</taxon>
        <taxon>Alteromonadales</taxon>
        <taxon>Shewanellaceae</taxon>
        <taxon>Shewanella</taxon>
    </lineage>
</organism>
<sequence length="153" mass="17062">MLQTSQIVPELEASASFMMGLAYKQFRTLANQALLAKLGISLEMLGALKVLAHGGEMPQQGLAEGLLRERSATKRLVDNCIKRELVTSFKSETNKKAKYLMITDKGLLIKDQAGAILSEIIEQFYEPLSTQERDTLLVLCRKLIKDDIYLGND</sequence>
<dbReference type="SUPFAM" id="SSF46785">
    <property type="entry name" value="Winged helix' DNA-binding domain"/>
    <property type="match status" value="1"/>
</dbReference>